<evidence type="ECO:0000313" key="1">
    <source>
        <dbReference type="EMBL" id="KAK2899160.1"/>
    </source>
</evidence>
<dbReference type="Proteomes" id="UP001187343">
    <property type="component" value="Unassembled WGS sequence"/>
</dbReference>
<dbReference type="AlphaFoldDB" id="A0AA88TPF7"/>
<gene>
    <name evidence="1" type="ORF">Q8A67_010578</name>
</gene>
<reference evidence="1" key="1">
    <citation type="submission" date="2023-08" db="EMBL/GenBank/DDBJ databases">
        <title>Chromosome-level Genome Assembly of mud carp (Cirrhinus molitorella).</title>
        <authorList>
            <person name="Liu H."/>
        </authorList>
    </citation>
    <scope>NUCLEOTIDE SEQUENCE</scope>
    <source>
        <strain evidence="1">Prfri</strain>
        <tissue evidence="1">Muscle</tissue>
    </source>
</reference>
<dbReference type="EMBL" id="JAUYZG010000009">
    <property type="protein sequence ID" value="KAK2899160.1"/>
    <property type="molecule type" value="Genomic_DNA"/>
</dbReference>
<accession>A0AA88TPF7</accession>
<proteinExistence type="predicted"/>
<organism evidence="1 2">
    <name type="scientific">Cirrhinus molitorella</name>
    <name type="common">mud carp</name>
    <dbReference type="NCBI Taxonomy" id="172907"/>
    <lineage>
        <taxon>Eukaryota</taxon>
        <taxon>Metazoa</taxon>
        <taxon>Chordata</taxon>
        <taxon>Craniata</taxon>
        <taxon>Vertebrata</taxon>
        <taxon>Euteleostomi</taxon>
        <taxon>Actinopterygii</taxon>
        <taxon>Neopterygii</taxon>
        <taxon>Teleostei</taxon>
        <taxon>Ostariophysi</taxon>
        <taxon>Cypriniformes</taxon>
        <taxon>Cyprinidae</taxon>
        <taxon>Labeoninae</taxon>
        <taxon>Labeonini</taxon>
        <taxon>Cirrhinus</taxon>
    </lineage>
</organism>
<sequence length="87" mass="9243">MQRGHLGNTGSPMSQLSSLNDVWSLIKHNLSHLTCQLFSFCQLSVWPPGGSLMKWSPPSILLNIGSPSSAGLAGSHLASLCQLRAAN</sequence>
<comment type="caution">
    <text evidence="1">The sequence shown here is derived from an EMBL/GenBank/DDBJ whole genome shotgun (WGS) entry which is preliminary data.</text>
</comment>
<keyword evidence="2" id="KW-1185">Reference proteome</keyword>
<protein>
    <submittedName>
        <fullName evidence="1">Uncharacterized protein</fullName>
    </submittedName>
</protein>
<name>A0AA88TPF7_9TELE</name>
<evidence type="ECO:0000313" key="2">
    <source>
        <dbReference type="Proteomes" id="UP001187343"/>
    </source>
</evidence>